<dbReference type="PATRIC" id="fig|710421.3.peg.5131"/>
<dbReference type="RefSeq" id="WP_014818299.1">
    <property type="nucleotide sequence ID" value="NC_018027.1"/>
</dbReference>
<feature type="region of interest" description="Disordered" evidence="1">
    <location>
        <begin position="92"/>
        <end position="141"/>
    </location>
</feature>
<evidence type="ECO:0008006" key="4">
    <source>
        <dbReference type="Google" id="ProtNLM"/>
    </source>
</evidence>
<dbReference type="EMBL" id="CP003053">
    <property type="protein sequence ID" value="AFM19834.1"/>
    <property type="molecule type" value="Genomic_DNA"/>
</dbReference>
<proteinExistence type="predicted"/>
<organism evidence="2 3">
    <name type="scientific">Mycolicibacterium chubuense (strain NBB4)</name>
    <name type="common">Mycobacterium chubuense</name>
    <dbReference type="NCBI Taxonomy" id="710421"/>
    <lineage>
        <taxon>Bacteria</taxon>
        <taxon>Bacillati</taxon>
        <taxon>Actinomycetota</taxon>
        <taxon>Actinomycetes</taxon>
        <taxon>Mycobacteriales</taxon>
        <taxon>Mycobacteriaceae</taxon>
        <taxon>Mycolicibacterium</taxon>
    </lineage>
</organism>
<dbReference type="HOGENOM" id="CLU_122362_1_0_11"/>
<dbReference type="KEGG" id="mcb:Mycch_5148"/>
<dbReference type="OrthoDB" id="4578890at2"/>
<evidence type="ECO:0000313" key="3">
    <source>
        <dbReference type="Proteomes" id="UP000006057"/>
    </source>
</evidence>
<sequence precursor="true">MNPMKSAFRGVARVADATAAAAGAVGGAAINGVVGGLQGAANGARSGLTSGSHSSAAAALTLGVIGAAGLVEWPVLVTVGGTVLVLHQLSQRSGHDDHAVVVSSNGSGAAPRKSAPRPRATARKPAKTARKSAAPRRTTSQ</sequence>
<accession>I4BRC7</accession>
<dbReference type="AlphaFoldDB" id="I4BRC7"/>
<dbReference type="Proteomes" id="UP000006057">
    <property type="component" value="Chromosome"/>
</dbReference>
<dbReference type="eggNOG" id="ENOG503128H">
    <property type="taxonomic scope" value="Bacteria"/>
</dbReference>
<keyword evidence="3" id="KW-1185">Reference proteome</keyword>
<dbReference type="STRING" id="710421.Mycch_5148"/>
<protein>
    <recommendedName>
        <fullName evidence="4">Transmembrane protein</fullName>
    </recommendedName>
</protein>
<gene>
    <name evidence="2" type="ordered locus">Mycch_5148</name>
</gene>
<evidence type="ECO:0000256" key="1">
    <source>
        <dbReference type="SAM" id="MobiDB-lite"/>
    </source>
</evidence>
<name>I4BRC7_MYCCN</name>
<evidence type="ECO:0000313" key="2">
    <source>
        <dbReference type="EMBL" id="AFM19834.1"/>
    </source>
</evidence>
<reference evidence="2 3" key="1">
    <citation type="submission" date="2012-06" db="EMBL/GenBank/DDBJ databases">
        <title>Complete sequence of chromosome of Mycobacterium chubuense NBB4.</title>
        <authorList>
            <consortium name="US DOE Joint Genome Institute"/>
            <person name="Lucas S."/>
            <person name="Han J."/>
            <person name="Lapidus A."/>
            <person name="Cheng J.-F."/>
            <person name="Goodwin L."/>
            <person name="Pitluck S."/>
            <person name="Peters L."/>
            <person name="Mikhailova N."/>
            <person name="Teshima H."/>
            <person name="Detter J.C."/>
            <person name="Han C."/>
            <person name="Tapia R."/>
            <person name="Land M."/>
            <person name="Hauser L."/>
            <person name="Kyrpides N."/>
            <person name="Ivanova N."/>
            <person name="Pagani I."/>
            <person name="Mattes T."/>
            <person name="Holmes A."/>
            <person name="Rutledge P."/>
            <person name="Paulsen I."/>
            <person name="Coleman N."/>
            <person name="Woyke T."/>
        </authorList>
    </citation>
    <scope>NUCLEOTIDE SEQUENCE [LARGE SCALE GENOMIC DNA]</scope>
    <source>
        <strain evidence="2 3">NBB4</strain>
    </source>
</reference>
<feature type="compositionally biased region" description="Basic residues" evidence="1">
    <location>
        <begin position="114"/>
        <end position="134"/>
    </location>
</feature>